<organism evidence="7 8">
    <name type="scientific">Candidatus Odoribacter faecigallinarum</name>
    <dbReference type="NCBI Taxonomy" id="2838706"/>
    <lineage>
        <taxon>Bacteria</taxon>
        <taxon>Pseudomonadati</taxon>
        <taxon>Bacteroidota</taxon>
        <taxon>Bacteroidia</taxon>
        <taxon>Bacteroidales</taxon>
        <taxon>Odoribacteraceae</taxon>
        <taxon>Odoribacter</taxon>
    </lineage>
</organism>
<comment type="caution">
    <text evidence="7">The sequence shown here is derived from an EMBL/GenBank/DDBJ whole genome shotgun (WGS) entry which is preliminary data.</text>
</comment>
<evidence type="ECO:0000259" key="6">
    <source>
        <dbReference type="Pfam" id="PF07291"/>
    </source>
</evidence>
<evidence type="ECO:0000256" key="2">
    <source>
        <dbReference type="ARBA" id="ARBA00022692"/>
    </source>
</evidence>
<dbReference type="Pfam" id="PF07291">
    <property type="entry name" value="MauE"/>
    <property type="match status" value="1"/>
</dbReference>
<evidence type="ECO:0000256" key="5">
    <source>
        <dbReference type="SAM" id="Phobius"/>
    </source>
</evidence>
<feature type="transmembrane region" description="Helical" evidence="5">
    <location>
        <begin position="45"/>
        <end position="70"/>
    </location>
</feature>
<dbReference type="InterPro" id="IPR009908">
    <property type="entry name" value="Methylamine_util_MauE"/>
</dbReference>
<dbReference type="AlphaFoldDB" id="A0A9D2ACE1"/>
<reference evidence="7" key="2">
    <citation type="submission" date="2021-04" db="EMBL/GenBank/DDBJ databases">
        <authorList>
            <person name="Gilroy R."/>
        </authorList>
    </citation>
    <scope>NUCLEOTIDE SEQUENCE</scope>
    <source>
        <strain evidence="7">23274</strain>
    </source>
</reference>
<reference evidence="7" key="1">
    <citation type="journal article" date="2021" name="PeerJ">
        <title>Extensive microbial diversity within the chicken gut microbiome revealed by metagenomics and culture.</title>
        <authorList>
            <person name="Gilroy R."/>
            <person name="Ravi A."/>
            <person name="Getino M."/>
            <person name="Pursley I."/>
            <person name="Horton D.L."/>
            <person name="Alikhan N.F."/>
            <person name="Baker D."/>
            <person name="Gharbi K."/>
            <person name="Hall N."/>
            <person name="Watson M."/>
            <person name="Adriaenssens E.M."/>
            <person name="Foster-Nyarko E."/>
            <person name="Jarju S."/>
            <person name="Secka A."/>
            <person name="Antonio M."/>
            <person name="Oren A."/>
            <person name="Chaudhuri R.R."/>
            <person name="La Ragione R."/>
            <person name="Hildebrand F."/>
            <person name="Pallen M.J."/>
        </authorList>
    </citation>
    <scope>NUCLEOTIDE SEQUENCE</scope>
    <source>
        <strain evidence="7">23274</strain>
    </source>
</reference>
<evidence type="ECO:0000313" key="7">
    <source>
        <dbReference type="EMBL" id="HIX04331.1"/>
    </source>
</evidence>
<dbReference type="NCBIfam" id="NF045576">
    <property type="entry name" value="BT_3928_fam"/>
    <property type="match status" value="1"/>
</dbReference>
<keyword evidence="2 5" id="KW-0812">Transmembrane</keyword>
<feature type="transmembrane region" description="Helical" evidence="5">
    <location>
        <begin position="389"/>
        <end position="407"/>
    </location>
</feature>
<dbReference type="Proteomes" id="UP000824202">
    <property type="component" value="Unassembled WGS sequence"/>
</dbReference>
<evidence type="ECO:0000256" key="4">
    <source>
        <dbReference type="ARBA" id="ARBA00023136"/>
    </source>
</evidence>
<feature type="transmembrane region" description="Helical" evidence="5">
    <location>
        <begin position="110"/>
        <end position="133"/>
    </location>
</feature>
<gene>
    <name evidence="7" type="ORF">H9863_09510</name>
</gene>
<dbReference type="GO" id="GO:0016020">
    <property type="term" value="C:membrane"/>
    <property type="evidence" value="ECO:0007669"/>
    <property type="project" value="UniProtKB-SubCell"/>
</dbReference>
<dbReference type="GO" id="GO:0030416">
    <property type="term" value="P:methylamine metabolic process"/>
    <property type="evidence" value="ECO:0007669"/>
    <property type="project" value="InterPro"/>
</dbReference>
<protein>
    <submittedName>
        <fullName evidence="7">DoxX family protein</fullName>
    </submittedName>
</protein>
<keyword evidence="4 5" id="KW-0472">Membrane</keyword>
<keyword evidence="3 5" id="KW-1133">Transmembrane helix</keyword>
<feature type="domain" description="Methylamine utilisation protein MauE" evidence="6">
    <location>
        <begin position="1"/>
        <end position="133"/>
    </location>
</feature>
<feature type="transmembrane region" description="Helical" evidence="5">
    <location>
        <begin position="145"/>
        <end position="162"/>
    </location>
</feature>
<evidence type="ECO:0000256" key="1">
    <source>
        <dbReference type="ARBA" id="ARBA00004141"/>
    </source>
</evidence>
<name>A0A9D2ACE1_9BACT</name>
<evidence type="ECO:0000313" key="8">
    <source>
        <dbReference type="Proteomes" id="UP000824202"/>
    </source>
</evidence>
<feature type="transmembrane region" description="Helical" evidence="5">
    <location>
        <begin position="7"/>
        <end position="25"/>
    </location>
</feature>
<evidence type="ECO:0000256" key="3">
    <source>
        <dbReference type="ARBA" id="ARBA00022989"/>
    </source>
</evidence>
<comment type="subcellular location">
    <subcellularLocation>
        <location evidence="1">Membrane</location>
        <topology evidence="1">Multi-pass membrane protein</topology>
    </subcellularLocation>
</comment>
<proteinExistence type="predicted"/>
<feature type="transmembrane region" description="Helical" evidence="5">
    <location>
        <begin position="77"/>
        <end position="98"/>
    </location>
</feature>
<dbReference type="EMBL" id="DXFT01000187">
    <property type="protein sequence ID" value="HIX04331.1"/>
    <property type="molecule type" value="Genomic_DNA"/>
</dbReference>
<sequence length="418" mass="48086">MKLLRNICRILVGAVFICSGFVKGVDPWGSAYKFIDYFNAFHLSILNPAALSFSFLLSLFEFTVGICLFLNIKTKWAAWGALLFMVIFTPLTLVLAITNPVSDCGCFGDAFILTNWQTFWKNIILLILVLLLFRQRKQFVPLFNFLEQTVIVIIAICLMLGIEAHSYRHLPILDFRPYAIGTHLSENMGSTTNTQQEEYILTLLYKNKKTGDIQEFTEQDYPWQDTLNWEFVSSSEKLLQEGSEAPIHDFIIEHPLRGDITQDILQDPGYTFLAVSYNLDRANPSRQDKINELAGYVQGKGYRFYGLTSSLPGEIREYSEKHKVNYTFCTTDEIQLKTMIRSNPGIILLHQGTVIAKWGYRDIPDINDIKNKDLAAYCITGQQKQSDRYMLYALILLCTSCLGGYCARKYWKQRRKEY</sequence>
<accession>A0A9D2ACE1</accession>